<accession>A0ABX0V542</accession>
<dbReference type="Proteomes" id="UP001429580">
    <property type="component" value="Unassembled WGS sequence"/>
</dbReference>
<keyword evidence="2" id="KW-1185">Reference proteome</keyword>
<gene>
    <name evidence="1" type="ORF">FHS82_003054</name>
</gene>
<sequence>MAKGAFFHEAGALTVTVPMTFRKRGGRKLVIAPNGADAWALPRARIDNTMVKALARAHRWKKQLDSGRFQTVQDLAEAEKINPSYIARVLRLTLLAPDIVEAILDGRQPAGLQLDDLLVPFPVEWGDQRLAFLHPQGPRPISPGA</sequence>
<evidence type="ECO:0000313" key="2">
    <source>
        <dbReference type="Proteomes" id="UP001429580"/>
    </source>
</evidence>
<proteinExistence type="predicted"/>
<dbReference type="RefSeq" id="WP_166954331.1">
    <property type="nucleotide sequence ID" value="NZ_JAASQI010000007.1"/>
</dbReference>
<evidence type="ECO:0000313" key="1">
    <source>
        <dbReference type="EMBL" id="NIJ59199.1"/>
    </source>
</evidence>
<protein>
    <submittedName>
        <fullName evidence="1">Uncharacterized protein</fullName>
    </submittedName>
</protein>
<dbReference type="SUPFAM" id="SSF109709">
    <property type="entry name" value="KorB DNA-binding domain-like"/>
    <property type="match status" value="1"/>
</dbReference>
<comment type="caution">
    <text evidence="1">The sequence shown here is derived from an EMBL/GenBank/DDBJ whole genome shotgun (WGS) entry which is preliminary data.</text>
</comment>
<dbReference type="Gene3D" id="1.10.10.2830">
    <property type="match status" value="1"/>
</dbReference>
<dbReference type="EMBL" id="JAASQI010000007">
    <property type="protein sequence ID" value="NIJ59199.1"/>
    <property type="molecule type" value="Genomic_DNA"/>
</dbReference>
<reference evidence="1 2" key="1">
    <citation type="submission" date="2020-03" db="EMBL/GenBank/DDBJ databases">
        <title>Genomic Encyclopedia of Type Strains, Phase IV (KMG-IV): sequencing the most valuable type-strain genomes for metagenomic binning, comparative biology and taxonomic classification.</title>
        <authorList>
            <person name="Goeker M."/>
        </authorList>
    </citation>
    <scope>NUCLEOTIDE SEQUENCE [LARGE SCALE GENOMIC DNA]</scope>
    <source>
        <strain evidence="1 2">DSM 103870</strain>
    </source>
</reference>
<organism evidence="1 2">
    <name type="scientific">Pseudochelatococcus lubricantis</name>
    <dbReference type="NCBI Taxonomy" id="1538102"/>
    <lineage>
        <taxon>Bacteria</taxon>
        <taxon>Pseudomonadati</taxon>
        <taxon>Pseudomonadota</taxon>
        <taxon>Alphaproteobacteria</taxon>
        <taxon>Hyphomicrobiales</taxon>
        <taxon>Chelatococcaceae</taxon>
        <taxon>Pseudochelatococcus</taxon>
    </lineage>
</organism>
<name>A0ABX0V542_9HYPH</name>